<organism evidence="1 2">
    <name type="scientific">Candidatus Komeilibacteria bacterium CG_4_9_14_0_8_um_filter_36_9</name>
    <dbReference type="NCBI Taxonomy" id="1974473"/>
    <lineage>
        <taxon>Bacteria</taxon>
        <taxon>Candidatus Komeiliibacteriota</taxon>
    </lineage>
</organism>
<dbReference type="EMBL" id="PFSY01000178">
    <property type="protein sequence ID" value="PJC01294.1"/>
    <property type="molecule type" value="Genomic_DNA"/>
</dbReference>
<protein>
    <submittedName>
        <fullName evidence="1">Uncharacterized protein</fullName>
    </submittedName>
</protein>
<name>A0A2M8DQJ6_9BACT</name>
<reference evidence="2" key="1">
    <citation type="submission" date="2017-09" db="EMBL/GenBank/DDBJ databases">
        <title>Depth-based differentiation of microbial function through sediment-hosted aquifers and enrichment of novel symbionts in the deep terrestrial subsurface.</title>
        <authorList>
            <person name="Probst A.J."/>
            <person name="Ladd B."/>
            <person name="Jarett J.K."/>
            <person name="Geller-Mcgrath D.E."/>
            <person name="Sieber C.M.K."/>
            <person name="Emerson J.B."/>
            <person name="Anantharaman K."/>
            <person name="Thomas B.C."/>
            <person name="Malmstrom R."/>
            <person name="Stieglmeier M."/>
            <person name="Klingl A."/>
            <person name="Woyke T."/>
            <person name="Ryan C.M."/>
            <person name="Banfield J.F."/>
        </authorList>
    </citation>
    <scope>NUCLEOTIDE SEQUENCE [LARGE SCALE GENOMIC DNA]</scope>
</reference>
<dbReference type="AlphaFoldDB" id="A0A2M8DQJ6"/>
<evidence type="ECO:0000313" key="2">
    <source>
        <dbReference type="Proteomes" id="UP000230136"/>
    </source>
</evidence>
<comment type="caution">
    <text evidence="1">The sequence shown here is derived from an EMBL/GenBank/DDBJ whole genome shotgun (WGS) entry which is preliminary data.</text>
</comment>
<proteinExistence type="predicted"/>
<dbReference type="Proteomes" id="UP000230136">
    <property type="component" value="Unassembled WGS sequence"/>
</dbReference>
<sequence>MTESLIKSKNNYVIGVKNNQKKLLAQLKKTAKTRKKQPRILPSKIIVEELKKESVMSLII</sequence>
<accession>A0A2M8DQJ6</accession>
<gene>
    <name evidence="1" type="ORF">CO073_03910</name>
</gene>
<evidence type="ECO:0000313" key="1">
    <source>
        <dbReference type="EMBL" id="PJC01294.1"/>
    </source>
</evidence>